<dbReference type="AlphaFoldDB" id="A0AAE0SXU7"/>
<evidence type="ECO:0000313" key="1">
    <source>
        <dbReference type="EMBL" id="KAK3600200.1"/>
    </source>
</evidence>
<reference evidence="1" key="1">
    <citation type="journal article" date="2021" name="Genome Biol. Evol.">
        <title>A High-Quality Reference Genome for a Parasitic Bivalve with Doubly Uniparental Inheritance (Bivalvia: Unionida).</title>
        <authorList>
            <person name="Smith C.H."/>
        </authorList>
    </citation>
    <scope>NUCLEOTIDE SEQUENCE</scope>
    <source>
        <strain evidence="1">CHS0354</strain>
    </source>
</reference>
<evidence type="ECO:0000313" key="2">
    <source>
        <dbReference type="Proteomes" id="UP001195483"/>
    </source>
</evidence>
<gene>
    <name evidence="1" type="ORF">CHS0354_039307</name>
</gene>
<reference evidence="1" key="2">
    <citation type="journal article" date="2021" name="Genome Biol. Evol.">
        <title>Developing a high-quality reference genome for a parasitic bivalve with doubly uniparental inheritance (Bivalvia: Unionida).</title>
        <authorList>
            <person name="Smith C.H."/>
        </authorList>
    </citation>
    <scope>NUCLEOTIDE SEQUENCE</scope>
    <source>
        <strain evidence="1">CHS0354</strain>
        <tissue evidence="1">Mantle</tissue>
    </source>
</reference>
<proteinExistence type="predicted"/>
<accession>A0AAE0SXU7</accession>
<protein>
    <submittedName>
        <fullName evidence="1">Uncharacterized protein</fullName>
    </submittedName>
</protein>
<sequence>MSISGGTEPISKAICLEESVKLFEHVSLANRTIVINHIYGGAIRQIGTWFIKDSTIHFSVDKEFERIIYLDKYGIVWIRKAQHADEGTYTLLSKEDTGAEHIQITELIMLGIY</sequence>
<dbReference type="Proteomes" id="UP001195483">
    <property type="component" value="Unassembled WGS sequence"/>
</dbReference>
<name>A0AAE0SXU7_9BIVA</name>
<dbReference type="EMBL" id="JAEAOA010002303">
    <property type="protein sequence ID" value="KAK3600200.1"/>
    <property type="molecule type" value="Genomic_DNA"/>
</dbReference>
<reference evidence="1" key="3">
    <citation type="submission" date="2023-05" db="EMBL/GenBank/DDBJ databases">
        <authorList>
            <person name="Smith C.H."/>
        </authorList>
    </citation>
    <scope>NUCLEOTIDE SEQUENCE</scope>
    <source>
        <strain evidence="1">CHS0354</strain>
        <tissue evidence="1">Mantle</tissue>
    </source>
</reference>
<organism evidence="1 2">
    <name type="scientific">Potamilus streckersoni</name>
    <dbReference type="NCBI Taxonomy" id="2493646"/>
    <lineage>
        <taxon>Eukaryota</taxon>
        <taxon>Metazoa</taxon>
        <taxon>Spiralia</taxon>
        <taxon>Lophotrochozoa</taxon>
        <taxon>Mollusca</taxon>
        <taxon>Bivalvia</taxon>
        <taxon>Autobranchia</taxon>
        <taxon>Heteroconchia</taxon>
        <taxon>Palaeoheterodonta</taxon>
        <taxon>Unionida</taxon>
        <taxon>Unionoidea</taxon>
        <taxon>Unionidae</taxon>
        <taxon>Ambleminae</taxon>
        <taxon>Lampsilini</taxon>
        <taxon>Potamilus</taxon>
    </lineage>
</organism>
<keyword evidence="2" id="KW-1185">Reference proteome</keyword>
<comment type="caution">
    <text evidence="1">The sequence shown here is derived from an EMBL/GenBank/DDBJ whole genome shotgun (WGS) entry which is preliminary data.</text>
</comment>